<dbReference type="Ensembl" id="ENSCCAT00000021660.1">
    <property type="protein sequence ID" value="ENSCCAP00000004484.1"/>
    <property type="gene ID" value="ENSCCAG00000019766.1"/>
</dbReference>
<dbReference type="Proteomes" id="UP000233040">
    <property type="component" value="Unassembled WGS sequence"/>
</dbReference>
<keyword evidence="2" id="KW-1185">Reference proteome</keyword>
<dbReference type="AlphaFoldDB" id="A0A2K5PLF4"/>
<proteinExistence type="predicted"/>
<reference evidence="1" key="2">
    <citation type="submission" date="2025-09" db="UniProtKB">
        <authorList>
            <consortium name="Ensembl"/>
        </authorList>
    </citation>
    <scope>IDENTIFICATION</scope>
</reference>
<evidence type="ECO:0000313" key="1">
    <source>
        <dbReference type="Ensembl" id="ENSCCAP00000004484.1"/>
    </source>
</evidence>
<reference evidence="1" key="1">
    <citation type="submission" date="2025-08" db="UniProtKB">
        <authorList>
            <consortium name="Ensembl"/>
        </authorList>
    </citation>
    <scope>IDENTIFICATION</scope>
</reference>
<accession>A0A2K5PLF4</accession>
<dbReference type="OMA" id="QLRIQWA"/>
<dbReference type="GeneTree" id="ENSGT01100000266984"/>
<protein>
    <submittedName>
        <fullName evidence="1">Uncharacterized protein</fullName>
    </submittedName>
</protein>
<name>A0A2K5PLF4_CEBIM</name>
<sequence>MFPCCHLLAVVRAQQILVHQHLFYNSRLQLRIQWAICDRWPCCFTGNCIGFWCASCVSLLGLL</sequence>
<evidence type="ECO:0000313" key="2">
    <source>
        <dbReference type="Proteomes" id="UP000233040"/>
    </source>
</evidence>
<organism evidence="1 2">
    <name type="scientific">Cebus imitator</name>
    <name type="common">Panamanian white-faced capuchin</name>
    <name type="synonym">Cebus capucinus imitator</name>
    <dbReference type="NCBI Taxonomy" id="2715852"/>
    <lineage>
        <taxon>Eukaryota</taxon>
        <taxon>Metazoa</taxon>
        <taxon>Chordata</taxon>
        <taxon>Craniata</taxon>
        <taxon>Vertebrata</taxon>
        <taxon>Euteleostomi</taxon>
        <taxon>Mammalia</taxon>
        <taxon>Eutheria</taxon>
        <taxon>Euarchontoglires</taxon>
        <taxon>Primates</taxon>
        <taxon>Haplorrhini</taxon>
        <taxon>Platyrrhini</taxon>
        <taxon>Cebidae</taxon>
        <taxon>Cebinae</taxon>
        <taxon>Cebus</taxon>
    </lineage>
</organism>